<dbReference type="RefSeq" id="WP_181470766.1">
    <property type="nucleotide sequence ID" value="NZ_JACEFG010000001.1"/>
</dbReference>
<organism evidence="2 3">
    <name type="scientific">Halobacillus locisalis</name>
    <dbReference type="NCBI Taxonomy" id="220753"/>
    <lineage>
        <taxon>Bacteria</taxon>
        <taxon>Bacillati</taxon>
        <taxon>Bacillota</taxon>
        <taxon>Bacilli</taxon>
        <taxon>Bacillales</taxon>
        <taxon>Bacillaceae</taxon>
        <taxon>Halobacillus</taxon>
    </lineage>
</organism>
<keyword evidence="1" id="KW-0812">Transmembrane</keyword>
<dbReference type="AlphaFoldDB" id="A0A838CPQ0"/>
<proteinExistence type="predicted"/>
<name>A0A838CPQ0_9BACI</name>
<evidence type="ECO:0000256" key="1">
    <source>
        <dbReference type="SAM" id="Phobius"/>
    </source>
</evidence>
<reference evidence="2 3" key="1">
    <citation type="journal article" date="2004" name="Extremophiles">
        <title>Halobacillus locisalis sp. nov., a halophilic bacterium isolated from a marine solar saltern of the Yellow Sea in Korea.</title>
        <authorList>
            <person name="Yoon J.H."/>
            <person name="Kang K.H."/>
            <person name="Oh T.K."/>
            <person name="Park Y.H."/>
        </authorList>
    </citation>
    <scope>NUCLEOTIDE SEQUENCE [LARGE SCALE GENOMIC DNA]</scope>
    <source>
        <strain evidence="2 3">KCTC 3788</strain>
    </source>
</reference>
<sequence>MRRCIVFILLWFLLPTTAVYALDWGPFVVWEGKVYDVTYEKLRESQIGDQIGEVRTKPNDRSGSFYGDASNVYPKGTPYYTITSTSTESAIAVREGEGVWVKAHYSHQAPFHVMNIITNLWFILVMVVFFTAGVLVYGKRKWITG</sequence>
<feature type="transmembrane region" description="Helical" evidence="1">
    <location>
        <begin position="120"/>
        <end position="138"/>
    </location>
</feature>
<evidence type="ECO:0000313" key="3">
    <source>
        <dbReference type="Proteomes" id="UP000571017"/>
    </source>
</evidence>
<protein>
    <submittedName>
        <fullName evidence="2">Uncharacterized protein</fullName>
    </submittedName>
</protein>
<keyword evidence="3" id="KW-1185">Reference proteome</keyword>
<comment type="caution">
    <text evidence="2">The sequence shown here is derived from an EMBL/GenBank/DDBJ whole genome shotgun (WGS) entry which is preliminary data.</text>
</comment>
<evidence type="ECO:0000313" key="2">
    <source>
        <dbReference type="EMBL" id="MBA2173725.1"/>
    </source>
</evidence>
<keyword evidence="1" id="KW-1133">Transmembrane helix</keyword>
<gene>
    <name evidence="2" type="ORF">H0266_02320</name>
</gene>
<accession>A0A838CPQ0</accession>
<dbReference type="EMBL" id="JACEFG010000001">
    <property type="protein sequence ID" value="MBA2173725.1"/>
    <property type="molecule type" value="Genomic_DNA"/>
</dbReference>
<dbReference type="Proteomes" id="UP000571017">
    <property type="component" value="Unassembled WGS sequence"/>
</dbReference>
<keyword evidence="1" id="KW-0472">Membrane</keyword>